<protein>
    <submittedName>
        <fullName evidence="1">Uncharacterized protein</fullName>
    </submittedName>
</protein>
<dbReference type="AlphaFoldDB" id="A0A1M6PG92"/>
<dbReference type="EMBL" id="FQZU01000017">
    <property type="protein sequence ID" value="SHK06910.1"/>
    <property type="molecule type" value="Genomic_DNA"/>
</dbReference>
<proteinExistence type="predicted"/>
<reference evidence="2" key="1">
    <citation type="submission" date="2016-11" db="EMBL/GenBank/DDBJ databases">
        <authorList>
            <person name="Varghese N."/>
            <person name="Submissions S."/>
        </authorList>
    </citation>
    <scope>NUCLEOTIDE SEQUENCE [LARGE SCALE GENOMIC DNA]</scope>
    <source>
        <strain evidence="2">DSM 16219</strain>
    </source>
</reference>
<evidence type="ECO:0000313" key="2">
    <source>
        <dbReference type="Proteomes" id="UP000183994"/>
    </source>
</evidence>
<dbReference type="Proteomes" id="UP000183994">
    <property type="component" value="Unassembled WGS sequence"/>
</dbReference>
<evidence type="ECO:0000313" key="1">
    <source>
        <dbReference type="EMBL" id="SHK06910.1"/>
    </source>
</evidence>
<keyword evidence="2" id="KW-1185">Reference proteome</keyword>
<sequence>MIEDDDHLAELINALTQAKKRRILVQIGRQDLDGEDFLFHGFILDFSREHVLIQLISDRFDLDGYEVLRTENITLLDSEFEHRRFLERALGMRGMRPIPLEGIDLKDTRSMFRSVEKLFPLLVIHREWDSDGECEVGRIKMAADEFYTLKALSPTAEWVDDDNVYRYRDVTRVCFGGDYETTLALVAGIQV</sequence>
<organism evidence="1 2">
    <name type="scientific">Desulfatibacillum alkenivorans DSM 16219</name>
    <dbReference type="NCBI Taxonomy" id="1121393"/>
    <lineage>
        <taxon>Bacteria</taxon>
        <taxon>Pseudomonadati</taxon>
        <taxon>Thermodesulfobacteriota</taxon>
        <taxon>Desulfobacteria</taxon>
        <taxon>Desulfobacterales</taxon>
        <taxon>Desulfatibacillaceae</taxon>
        <taxon>Desulfatibacillum</taxon>
    </lineage>
</organism>
<dbReference type="OrthoDB" id="5521974at2"/>
<accession>A0A1M6PG92</accession>
<dbReference type="RefSeq" id="WP_139264749.1">
    <property type="nucleotide sequence ID" value="NZ_FQZU01000017.1"/>
</dbReference>
<gene>
    <name evidence="1" type="ORF">SAMN02745216_02825</name>
</gene>
<dbReference type="STRING" id="1121393.SAMN02745216_02825"/>
<name>A0A1M6PG92_9BACT</name>